<proteinExistence type="inferred from homology"/>
<dbReference type="PANTHER" id="PTHR43103:SF5">
    <property type="entry name" value="4-EPIMERASE, PUTATIVE (AFU_ORTHOLOGUE AFUA_7G00360)-RELATED"/>
    <property type="match status" value="1"/>
</dbReference>
<name>A0A1I0RJA5_9RHOB</name>
<dbReference type="RefSeq" id="WP_089995930.1">
    <property type="nucleotide sequence ID" value="NZ_FOIZ01000002.1"/>
</dbReference>
<evidence type="ECO:0000256" key="3">
    <source>
        <dbReference type="ARBA" id="ARBA00023027"/>
    </source>
</evidence>
<accession>A0A1I0RJA5</accession>
<dbReference type="Gene3D" id="3.40.50.720">
    <property type="entry name" value="NAD(P)-binding Rossmann-like Domain"/>
    <property type="match status" value="1"/>
</dbReference>
<dbReference type="PANTHER" id="PTHR43103">
    <property type="entry name" value="NUCLEOSIDE-DIPHOSPHATE-SUGAR EPIMERASE"/>
    <property type="match status" value="1"/>
</dbReference>
<dbReference type="EMBL" id="FOIZ01000002">
    <property type="protein sequence ID" value="SEW41088.1"/>
    <property type="molecule type" value="Genomic_DNA"/>
</dbReference>
<feature type="domain" description="NAD-dependent epimerase/dehydratase" evidence="4">
    <location>
        <begin position="3"/>
        <end position="162"/>
    </location>
</feature>
<dbReference type="Pfam" id="PF01370">
    <property type="entry name" value="Epimerase"/>
    <property type="match status" value="1"/>
</dbReference>
<dbReference type="SUPFAM" id="SSF51735">
    <property type="entry name" value="NAD(P)-binding Rossmann-fold domains"/>
    <property type="match status" value="1"/>
</dbReference>
<evidence type="ECO:0000259" key="4">
    <source>
        <dbReference type="Pfam" id="PF01370"/>
    </source>
</evidence>
<dbReference type="Proteomes" id="UP000199167">
    <property type="component" value="Unassembled WGS sequence"/>
</dbReference>
<evidence type="ECO:0000256" key="1">
    <source>
        <dbReference type="ARBA" id="ARBA00007637"/>
    </source>
</evidence>
<gene>
    <name evidence="5" type="ORF">SAMN04488515_2780</name>
</gene>
<evidence type="ECO:0000313" key="6">
    <source>
        <dbReference type="Proteomes" id="UP000199167"/>
    </source>
</evidence>
<keyword evidence="2" id="KW-0560">Oxidoreductase</keyword>
<comment type="similarity">
    <text evidence="1">Belongs to the NAD(P)-dependent epimerase/dehydratase family.</text>
</comment>
<keyword evidence="3" id="KW-0520">NAD</keyword>
<keyword evidence="6" id="KW-1185">Reference proteome</keyword>
<protein>
    <submittedName>
        <fullName evidence="5">Uronate dehydrogenase</fullName>
    </submittedName>
</protein>
<organism evidence="5 6">
    <name type="scientific">Cognatiyoonia koreensis</name>
    <dbReference type="NCBI Taxonomy" id="364200"/>
    <lineage>
        <taxon>Bacteria</taxon>
        <taxon>Pseudomonadati</taxon>
        <taxon>Pseudomonadota</taxon>
        <taxon>Alphaproteobacteria</taxon>
        <taxon>Rhodobacterales</taxon>
        <taxon>Paracoccaceae</taxon>
        <taxon>Cognatiyoonia</taxon>
    </lineage>
</organism>
<dbReference type="STRING" id="364200.SAMN04488515_2780"/>
<dbReference type="InterPro" id="IPR036291">
    <property type="entry name" value="NAD(P)-bd_dom_sf"/>
</dbReference>
<dbReference type="OrthoDB" id="8770295at2"/>
<reference evidence="5 6" key="1">
    <citation type="submission" date="2016-10" db="EMBL/GenBank/DDBJ databases">
        <authorList>
            <person name="de Groot N.N."/>
        </authorList>
    </citation>
    <scope>NUCLEOTIDE SEQUENCE [LARGE SCALE GENOMIC DNA]</scope>
    <source>
        <strain evidence="5 6">DSM 17925</strain>
    </source>
</reference>
<evidence type="ECO:0000256" key="2">
    <source>
        <dbReference type="ARBA" id="ARBA00023002"/>
    </source>
</evidence>
<dbReference type="InterPro" id="IPR001509">
    <property type="entry name" value="Epimerase_deHydtase"/>
</dbReference>
<dbReference type="AlphaFoldDB" id="A0A1I0RJA5"/>
<sequence>MKIVLTGAAGYLGGLCRAPLAALCDTLVSTDIADGITDLLPNESYRKVDIGVFDQVHDLLAGADMVVHFGSIADEAAWEKIFHSNLLSAYNIWESAHQQGVRRIVFASSIHAVGMHPKQTAIGIDAAHRPDTYYGLAKCFTEDLASLYWDKRGLETVCMRIASATPKPGNSRALGTWLSEGDAVQLVEKCVTSPTVGFSIVYGVSNNDRAGVDNSGAAFLGFRPKDNAEDYAADILPKADPQDPQNPEDMCHGGPFAVVPLGTSGVEMIKARNVSKD</sequence>
<evidence type="ECO:0000313" key="5">
    <source>
        <dbReference type="EMBL" id="SEW41088.1"/>
    </source>
</evidence>
<dbReference type="GO" id="GO:0016491">
    <property type="term" value="F:oxidoreductase activity"/>
    <property type="evidence" value="ECO:0007669"/>
    <property type="project" value="UniProtKB-KW"/>
</dbReference>